<organism evidence="1 2">
    <name type="scientific">Mesorhizobium plurifarium</name>
    <dbReference type="NCBI Taxonomy" id="69974"/>
    <lineage>
        <taxon>Bacteria</taxon>
        <taxon>Pseudomonadati</taxon>
        <taxon>Pseudomonadota</taxon>
        <taxon>Alphaproteobacteria</taxon>
        <taxon>Hyphomicrobiales</taxon>
        <taxon>Phyllobacteriaceae</taxon>
        <taxon>Mesorhizobium</taxon>
    </lineage>
</organism>
<sequence length="71" mass="7544">MVRDGGNPTSICGLLILSAGIPEPDEKAVANGFRMAWAKTDCLVSDGSLQKKNDVPRARSGGLLQSRRCLT</sequence>
<protein>
    <submittedName>
        <fullName evidence="1">Uncharacterized protein</fullName>
    </submittedName>
</protein>
<dbReference type="Proteomes" id="UP000046122">
    <property type="component" value="Unassembled WGS sequence"/>
</dbReference>
<proteinExistence type="predicted"/>
<reference evidence="1 2" key="1">
    <citation type="submission" date="2014-08" db="EMBL/GenBank/DDBJ databases">
        <authorList>
            <person name="Moulin Lionel"/>
        </authorList>
    </citation>
    <scope>NUCLEOTIDE SEQUENCE [LARGE SCALE GENOMIC DNA]</scope>
</reference>
<accession>A0A090GA11</accession>
<dbReference type="AlphaFoldDB" id="A0A090GA11"/>
<evidence type="ECO:0000313" key="2">
    <source>
        <dbReference type="Proteomes" id="UP000046122"/>
    </source>
</evidence>
<evidence type="ECO:0000313" key="1">
    <source>
        <dbReference type="EMBL" id="CDX55604.1"/>
    </source>
</evidence>
<dbReference type="EMBL" id="CCNE01000013">
    <property type="protein sequence ID" value="CDX55604.1"/>
    <property type="molecule type" value="Genomic_DNA"/>
</dbReference>
<name>A0A090GA11_MESPL</name>
<gene>
    <name evidence="1" type="ORF">MPL3365_200166</name>
</gene>